<organism evidence="2 3">
    <name type="scientific">Novosphingobium anseongense</name>
    <dbReference type="NCBI Taxonomy" id="3133436"/>
    <lineage>
        <taxon>Bacteria</taxon>
        <taxon>Pseudomonadati</taxon>
        <taxon>Pseudomonadota</taxon>
        <taxon>Alphaproteobacteria</taxon>
        <taxon>Sphingomonadales</taxon>
        <taxon>Sphingomonadaceae</taxon>
        <taxon>Novosphingobium</taxon>
    </lineage>
</organism>
<dbReference type="RefSeq" id="WP_339589507.1">
    <property type="nucleotide sequence ID" value="NZ_JBBHJZ010000009.1"/>
</dbReference>
<evidence type="ECO:0000256" key="1">
    <source>
        <dbReference type="SAM" id="SignalP"/>
    </source>
</evidence>
<dbReference type="Proteomes" id="UP001361239">
    <property type="component" value="Unassembled WGS sequence"/>
</dbReference>
<proteinExistence type="predicted"/>
<accession>A0ABU8S2I9</accession>
<feature type="chain" id="PRO_5045923218" evidence="1">
    <location>
        <begin position="25"/>
        <end position="206"/>
    </location>
</feature>
<gene>
    <name evidence="2" type="ORF">WG901_23165</name>
</gene>
<reference evidence="2 3" key="1">
    <citation type="submission" date="2024-03" db="EMBL/GenBank/DDBJ databases">
        <authorList>
            <person name="Jo J.-H."/>
        </authorList>
    </citation>
    <scope>NUCLEOTIDE SEQUENCE [LARGE SCALE GENOMIC DNA]</scope>
    <source>
        <strain evidence="2 3">PS1R-30</strain>
    </source>
</reference>
<dbReference type="InterPro" id="IPR008972">
    <property type="entry name" value="Cupredoxin"/>
</dbReference>
<comment type="caution">
    <text evidence="2">The sequence shown here is derived from an EMBL/GenBank/DDBJ whole genome shotgun (WGS) entry which is preliminary data.</text>
</comment>
<evidence type="ECO:0000313" key="2">
    <source>
        <dbReference type="EMBL" id="MEJ5979571.1"/>
    </source>
</evidence>
<sequence length="206" mass="22347">MRNRALISILASLGAIVAATGALAAGEKHVSVQVVDQRGMPIRDAVVEIERPATSTGAFSFPWRNAMAQRNLAFTPGTLIVPRGSVVAFPNLDTVRHSIYSFSRAARFKFDLYGRDQSRTQRFDVSGTVALGCNIHDQMRGYVRVVNTPFAAKTDQNGIARVEGLGGGSYRVTIWHPQLRAPNNEQSEMLSAPASGQPVRAAVILR</sequence>
<name>A0ABU8S2I9_9SPHN</name>
<protein>
    <submittedName>
        <fullName evidence="2">Methylamine utilization protein</fullName>
    </submittedName>
</protein>
<keyword evidence="3" id="KW-1185">Reference proteome</keyword>
<evidence type="ECO:0000313" key="3">
    <source>
        <dbReference type="Proteomes" id="UP001361239"/>
    </source>
</evidence>
<dbReference type="Gene3D" id="2.60.40.420">
    <property type="entry name" value="Cupredoxins - blue copper proteins"/>
    <property type="match status" value="1"/>
</dbReference>
<dbReference type="EMBL" id="JBBHJZ010000009">
    <property type="protein sequence ID" value="MEJ5979571.1"/>
    <property type="molecule type" value="Genomic_DNA"/>
</dbReference>
<keyword evidence="1" id="KW-0732">Signal</keyword>
<dbReference type="SUPFAM" id="SSF49503">
    <property type="entry name" value="Cupredoxins"/>
    <property type="match status" value="1"/>
</dbReference>
<feature type="signal peptide" evidence="1">
    <location>
        <begin position="1"/>
        <end position="24"/>
    </location>
</feature>